<reference evidence="2" key="1">
    <citation type="journal article" date="2020" name="Mol. Plant Microbe Interact.">
        <title>Genome Sequence of the Biocontrol Agent Coniothyrium minitans strain Conio (IMI 134523).</title>
        <authorList>
            <person name="Patel D."/>
            <person name="Shittu T.A."/>
            <person name="Baroncelli R."/>
            <person name="Muthumeenakshi S."/>
            <person name="Osborne T.H."/>
            <person name="Janganan T.K."/>
            <person name="Sreenivasaprasad S."/>
        </authorList>
    </citation>
    <scope>NUCLEOTIDE SEQUENCE</scope>
    <source>
        <strain evidence="2">Conio</strain>
    </source>
</reference>
<dbReference type="Proteomes" id="UP000756921">
    <property type="component" value="Unassembled WGS sequence"/>
</dbReference>
<feature type="region of interest" description="Disordered" evidence="1">
    <location>
        <begin position="240"/>
        <end position="273"/>
    </location>
</feature>
<dbReference type="OrthoDB" id="3649979at2759"/>
<feature type="region of interest" description="Disordered" evidence="1">
    <location>
        <begin position="1"/>
        <end position="63"/>
    </location>
</feature>
<comment type="caution">
    <text evidence="2">The sequence shown here is derived from an EMBL/GenBank/DDBJ whole genome shotgun (WGS) entry which is preliminary data.</text>
</comment>
<sequence>MAPKTRSQATQAGPSSVPAPNPKKPAKPTKAPAEPGPSKTKPKPTKVTKRRARKKDFRNIPQGAGGTFALTLPTVIGTTACNTCLGLYVPLTPNRCFIAHFNLEPQPDDGGDREQELENYEVGNACYRAVVMITKEFLGDAQWKGCWGVRTKEMRTGLRMVCPVSGVVGTKYVGDAVAEGVREFFGMTQRRRGEGELVPKLEENLLVSYTRGAAPEVIYLSADELRNGWTARNERDNRGFGTASLFDDGRVMKGDEDGDESQTQGPFEARGNM</sequence>
<name>A0A9P6GQE7_9PLEO</name>
<protein>
    <submittedName>
        <fullName evidence="2">Uncharacterized protein</fullName>
    </submittedName>
</protein>
<evidence type="ECO:0000313" key="2">
    <source>
        <dbReference type="EMBL" id="KAF9739501.1"/>
    </source>
</evidence>
<feature type="compositionally biased region" description="Basic residues" evidence="1">
    <location>
        <begin position="40"/>
        <end position="56"/>
    </location>
</feature>
<proteinExistence type="predicted"/>
<gene>
    <name evidence="2" type="ORF">PMIN01_02135</name>
</gene>
<evidence type="ECO:0000256" key="1">
    <source>
        <dbReference type="SAM" id="MobiDB-lite"/>
    </source>
</evidence>
<accession>A0A9P6GQE7</accession>
<dbReference type="EMBL" id="WJXW01000002">
    <property type="protein sequence ID" value="KAF9739501.1"/>
    <property type="molecule type" value="Genomic_DNA"/>
</dbReference>
<organism evidence="2 3">
    <name type="scientific">Paraphaeosphaeria minitans</name>
    <dbReference type="NCBI Taxonomy" id="565426"/>
    <lineage>
        <taxon>Eukaryota</taxon>
        <taxon>Fungi</taxon>
        <taxon>Dikarya</taxon>
        <taxon>Ascomycota</taxon>
        <taxon>Pezizomycotina</taxon>
        <taxon>Dothideomycetes</taxon>
        <taxon>Pleosporomycetidae</taxon>
        <taxon>Pleosporales</taxon>
        <taxon>Massarineae</taxon>
        <taxon>Didymosphaeriaceae</taxon>
        <taxon>Paraphaeosphaeria</taxon>
    </lineage>
</organism>
<keyword evidence="3" id="KW-1185">Reference proteome</keyword>
<evidence type="ECO:0000313" key="3">
    <source>
        <dbReference type="Proteomes" id="UP000756921"/>
    </source>
</evidence>
<feature type="compositionally biased region" description="Polar residues" evidence="1">
    <location>
        <begin position="1"/>
        <end position="14"/>
    </location>
</feature>
<dbReference type="AlphaFoldDB" id="A0A9P6GQE7"/>
<feature type="compositionally biased region" description="Low complexity" evidence="1">
    <location>
        <begin position="28"/>
        <end position="39"/>
    </location>
</feature>